<sequence length="71" mass="8151">MWPGKWKNIAGEKEAPDWLVGMVVSSDWVAGSGGRNSLVRVHGFLWVESRMETAHCDLRVRIYKNPLYSLY</sequence>
<evidence type="ECO:0000313" key="2">
    <source>
        <dbReference type="Proteomes" id="UP000887116"/>
    </source>
</evidence>
<accession>A0A8X6KPR1</accession>
<organism evidence="1 2">
    <name type="scientific">Trichonephila clavata</name>
    <name type="common">Joro spider</name>
    <name type="synonym">Nephila clavata</name>
    <dbReference type="NCBI Taxonomy" id="2740835"/>
    <lineage>
        <taxon>Eukaryota</taxon>
        <taxon>Metazoa</taxon>
        <taxon>Ecdysozoa</taxon>
        <taxon>Arthropoda</taxon>
        <taxon>Chelicerata</taxon>
        <taxon>Arachnida</taxon>
        <taxon>Araneae</taxon>
        <taxon>Araneomorphae</taxon>
        <taxon>Entelegynae</taxon>
        <taxon>Araneoidea</taxon>
        <taxon>Nephilidae</taxon>
        <taxon>Trichonephila</taxon>
    </lineage>
</organism>
<dbReference type="Proteomes" id="UP000887116">
    <property type="component" value="Unassembled WGS sequence"/>
</dbReference>
<name>A0A8X6KPR1_TRICU</name>
<keyword evidence="2" id="KW-1185">Reference proteome</keyword>
<dbReference type="EMBL" id="BMAO01022177">
    <property type="protein sequence ID" value="GFQ80076.1"/>
    <property type="molecule type" value="Genomic_DNA"/>
</dbReference>
<gene>
    <name evidence="1" type="ORF">TNCT_718351</name>
</gene>
<reference evidence="1" key="1">
    <citation type="submission" date="2020-07" db="EMBL/GenBank/DDBJ databases">
        <title>Multicomponent nature underlies the extraordinary mechanical properties of spider dragline silk.</title>
        <authorList>
            <person name="Kono N."/>
            <person name="Nakamura H."/>
            <person name="Mori M."/>
            <person name="Yoshida Y."/>
            <person name="Ohtoshi R."/>
            <person name="Malay A.D."/>
            <person name="Moran D.A.P."/>
            <person name="Tomita M."/>
            <person name="Numata K."/>
            <person name="Arakawa K."/>
        </authorList>
    </citation>
    <scope>NUCLEOTIDE SEQUENCE</scope>
</reference>
<proteinExistence type="predicted"/>
<dbReference type="AlphaFoldDB" id="A0A8X6KPR1"/>
<protein>
    <submittedName>
        <fullName evidence="1">Uncharacterized protein</fullName>
    </submittedName>
</protein>
<comment type="caution">
    <text evidence="1">The sequence shown here is derived from an EMBL/GenBank/DDBJ whole genome shotgun (WGS) entry which is preliminary data.</text>
</comment>
<evidence type="ECO:0000313" key="1">
    <source>
        <dbReference type="EMBL" id="GFQ80076.1"/>
    </source>
</evidence>